<dbReference type="VEuPathDB" id="FungiDB:SPRG_18472"/>
<evidence type="ECO:0000313" key="1">
    <source>
        <dbReference type="EMBL" id="KDO15990.1"/>
    </source>
</evidence>
<dbReference type="GeneID" id="24139997"/>
<gene>
    <name evidence="1" type="ORF">SPRG_18472</name>
</gene>
<proteinExistence type="predicted"/>
<sequence>MTLNWMPPHSPTTAEELIWWWFSAATVVPTTSIQSVLDLATSHIASLPADTTVLVALLEALCNQGPSSLRTPFSEAPPQNPCPNEALDYAITCISALPVETNVVLKMALDLRYTLPMPSQCTRP</sequence>
<reference evidence="1 2" key="1">
    <citation type="journal article" date="2013" name="PLoS Genet.">
        <title>Distinctive expansion of potential virulence genes in the genome of the oomycete fish pathogen Saprolegnia parasitica.</title>
        <authorList>
            <person name="Jiang R.H."/>
            <person name="de Bruijn I."/>
            <person name="Haas B.J."/>
            <person name="Belmonte R."/>
            <person name="Lobach L."/>
            <person name="Christie J."/>
            <person name="van den Ackerveken G."/>
            <person name="Bottin A."/>
            <person name="Bulone V."/>
            <person name="Diaz-Moreno S.M."/>
            <person name="Dumas B."/>
            <person name="Fan L."/>
            <person name="Gaulin E."/>
            <person name="Govers F."/>
            <person name="Grenville-Briggs L.J."/>
            <person name="Horner N.R."/>
            <person name="Levin J.Z."/>
            <person name="Mammella M."/>
            <person name="Meijer H.J."/>
            <person name="Morris P."/>
            <person name="Nusbaum C."/>
            <person name="Oome S."/>
            <person name="Phillips A.J."/>
            <person name="van Rooyen D."/>
            <person name="Rzeszutek E."/>
            <person name="Saraiva M."/>
            <person name="Secombes C.J."/>
            <person name="Seidl M.F."/>
            <person name="Snel B."/>
            <person name="Stassen J.H."/>
            <person name="Sykes S."/>
            <person name="Tripathy S."/>
            <person name="van den Berg H."/>
            <person name="Vega-Arreguin J.C."/>
            <person name="Wawra S."/>
            <person name="Young S.K."/>
            <person name="Zeng Q."/>
            <person name="Dieguez-Uribeondo J."/>
            <person name="Russ C."/>
            <person name="Tyler B.M."/>
            <person name="van West P."/>
        </authorList>
    </citation>
    <scope>NUCLEOTIDE SEQUENCE [LARGE SCALE GENOMIC DNA]</scope>
    <source>
        <strain evidence="1 2">CBS 223.65</strain>
    </source>
</reference>
<dbReference type="RefSeq" id="XP_012213302.1">
    <property type="nucleotide sequence ID" value="XM_012357912.1"/>
</dbReference>
<protein>
    <submittedName>
        <fullName evidence="1">Uncharacterized protein</fullName>
    </submittedName>
</protein>
<accession>A0A067BGW2</accession>
<name>A0A067BGW2_SAPPC</name>
<evidence type="ECO:0000313" key="2">
    <source>
        <dbReference type="Proteomes" id="UP000030745"/>
    </source>
</evidence>
<dbReference type="AlphaFoldDB" id="A0A067BGW2"/>
<dbReference type="EMBL" id="KK584418">
    <property type="protein sequence ID" value="KDO15990.1"/>
    <property type="molecule type" value="Genomic_DNA"/>
</dbReference>
<dbReference type="KEGG" id="spar:SPRG_18472"/>
<organism evidence="1 2">
    <name type="scientific">Saprolegnia parasitica (strain CBS 223.65)</name>
    <dbReference type="NCBI Taxonomy" id="695850"/>
    <lineage>
        <taxon>Eukaryota</taxon>
        <taxon>Sar</taxon>
        <taxon>Stramenopiles</taxon>
        <taxon>Oomycota</taxon>
        <taxon>Saprolegniomycetes</taxon>
        <taxon>Saprolegniales</taxon>
        <taxon>Saprolegniaceae</taxon>
        <taxon>Saprolegnia</taxon>
    </lineage>
</organism>
<keyword evidence="2" id="KW-1185">Reference proteome</keyword>
<dbReference type="OMA" id="TAEELIW"/>
<dbReference type="Proteomes" id="UP000030745">
    <property type="component" value="Unassembled WGS sequence"/>
</dbReference>